<keyword evidence="2" id="KW-1185">Reference proteome</keyword>
<proteinExistence type="predicted"/>
<organism evidence="1 2">
    <name type="scientific">Paludifilum halophilum</name>
    <dbReference type="NCBI Taxonomy" id="1642702"/>
    <lineage>
        <taxon>Bacteria</taxon>
        <taxon>Bacillati</taxon>
        <taxon>Bacillota</taxon>
        <taxon>Bacilli</taxon>
        <taxon>Bacillales</taxon>
        <taxon>Thermoactinomycetaceae</taxon>
        <taxon>Paludifilum</taxon>
    </lineage>
</organism>
<accession>A0A235B205</accession>
<sequence>MIELINIMKQTDVKKDGGLHTAIRRLWSRIQKGIDRGFPDGGQWAEEHAIYVRQLNWKPVTVYVNHLLKRVENLYAQAKEWHGLDCARGRRLWRMQIQIRMTAITQNFKRMAHFLHRHSSMIGQSLAYSFFQRLKSDQITTFQVASGNPVANIPK</sequence>
<dbReference type="EMBL" id="NOWF01000013">
    <property type="protein sequence ID" value="OYD06346.1"/>
    <property type="molecule type" value="Genomic_DNA"/>
</dbReference>
<comment type="caution">
    <text evidence="1">The sequence shown here is derived from an EMBL/GenBank/DDBJ whole genome shotgun (WGS) entry which is preliminary data.</text>
</comment>
<protein>
    <recommendedName>
        <fullName evidence="3">Transposase</fullName>
    </recommendedName>
</protein>
<gene>
    <name evidence="1" type="ORF">CHM34_16665</name>
</gene>
<name>A0A235B205_9BACL</name>
<dbReference type="AlphaFoldDB" id="A0A235B205"/>
<evidence type="ECO:0000313" key="2">
    <source>
        <dbReference type="Proteomes" id="UP000215459"/>
    </source>
</evidence>
<dbReference type="Proteomes" id="UP000215459">
    <property type="component" value="Unassembled WGS sequence"/>
</dbReference>
<evidence type="ECO:0008006" key="3">
    <source>
        <dbReference type="Google" id="ProtNLM"/>
    </source>
</evidence>
<reference evidence="1 2" key="1">
    <citation type="submission" date="2017-07" db="EMBL/GenBank/DDBJ databases">
        <title>The genome sequence of Paludifilum halophilum highlights mechanisms for microbial adaptation to high salt environemnts.</title>
        <authorList>
            <person name="Belbahri L."/>
        </authorList>
    </citation>
    <scope>NUCLEOTIDE SEQUENCE [LARGE SCALE GENOMIC DNA]</scope>
    <source>
        <strain evidence="1 2">DSM 102817</strain>
    </source>
</reference>
<evidence type="ECO:0000313" key="1">
    <source>
        <dbReference type="EMBL" id="OYD06346.1"/>
    </source>
</evidence>